<keyword evidence="6" id="KW-1185">Reference proteome</keyword>
<dbReference type="AlphaFoldDB" id="A0A7K1Y961"/>
<evidence type="ECO:0000256" key="2">
    <source>
        <dbReference type="SAM" id="Phobius"/>
    </source>
</evidence>
<name>A0A7K1Y961_9SPHI</name>
<keyword evidence="2" id="KW-0812">Transmembrane</keyword>
<gene>
    <name evidence="5" type="ORF">GS399_09055</name>
</gene>
<evidence type="ECO:0000313" key="5">
    <source>
        <dbReference type="EMBL" id="MXV51115.1"/>
    </source>
</evidence>
<feature type="domain" description="Cell wall-active antibiotics response LiaF-like C-terminal" evidence="3">
    <location>
        <begin position="183"/>
        <end position="254"/>
    </location>
</feature>
<sequence>MSELTKNKNKGSGRAIAGLLILGFGCLLLLNQVGVYFPHWIFGWHTWLILWGIFIGVRNNWKGAGAFIMIGVGVVFMIDDMFPDFDTSAFVWPMIIIGFGLFMIFGRRSKAFKDMMYNRNKKFDWDRRQFQGPGYTAESSETFSNTTEDGPQPDQPNNSGTYYDDFIDSVSIFGGTKKNVYSKSFRGGDIVNFMGGAEINFTQADIKGRVELDVTQIFGGTKIIVPPHWEVQSEMAAIFGSVEDKRHIQQQATSDKVLVIKGTSIFGGIDIRSF</sequence>
<dbReference type="PANTHER" id="PTHR40763:SF5">
    <property type="entry name" value="MEMBRANE PROTEIN"/>
    <property type="match status" value="1"/>
</dbReference>
<evidence type="ECO:0000313" key="6">
    <source>
        <dbReference type="Proteomes" id="UP000466586"/>
    </source>
</evidence>
<feature type="compositionally biased region" description="Polar residues" evidence="1">
    <location>
        <begin position="137"/>
        <end position="159"/>
    </location>
</feature>
<dbReference type="EMBL" id="WVHT01000003">
    <property type="protein sequence ID" value="MXV51115.1"/>
    <property type="molecule type" value="Genomic_DNA"/>
</dbReference>
<dbReference type="RefSeq" id="WP_160844282.1">
    <property type="nucleotide sequence ID" value="NZ_WVHT01000003.1"/>
</dbReference>
<protein>
    <recommendedName>
        <fullName evidence="7">Cell wall-active antibiotics response LiaF-like C-terminal domain-containing protein</fullName>
    </recommendedName>
</protein>
<proteinExistence type="predicted"/>
<organism evidence="5 6">
    <name type="scientific">Hufsiella arboris</name>
    <dbReference type="NCBI Taxonomy" id="2695275"/>
    <lineage>
        <taxon>Bacteria</taxon>
        <taxon>Pseudomonadati</taxon>
        <taxon>Bacteroidota</taxon>
        <taxon>Sphingobacteriia</taxon>
        <taxon>Sphingobacteriales</taxon>
        <taxon>Sphingobacteriaceae</taxon>
        <taxon>Hufsiella</taxon>
    </lineage>
</organism>
<evidence type="ECO:0000259" key="4">
    <source>
        <dbReference type="Pfam" id="PF22570"/>
    </source>
</evidence>
<feature type="domain" description="LiaF transmembrane" evidence="4">
    <location>
        <begin position="17"/>
        <end position="109"/>
    </location>
</feature>
<dbReference type="Pfam" id="PF09922">
    <property type="entry name" value="LiaF-like_C"/>
    <property type="match status" value="1"/>
</dbReference>
<feature type="region of interest" description="Disordered" evidence="1">
    <location>
        <begin position="135"/>
        <end position="159"/>
    </location>
</feature>
<evidence type="ECO:0000259" key="3">
    <source>
        <dbReference type="Pfam" id="PF09922"/>
    </source>
</evidence>
<feature type="transmembrane region" description="Helical" evidence="2">
    <location>
        <begin position="36"/>
        <end position="57"/>
    </location>
</feature>
<dbReference type="PROSITE" id="PS51257">
    <property type="entry name" value="PROKAR_LIPOPROTEIN"/>
    <property type="match status" value="1"/>
</dbReference>
<accession>A0A7K1Y961</accession>
<keyword evidence="2" id="KW-0472">Membrane</keyword>
<evidence type="ECO:0008006" key="7">
    <source>
        <dbReference type="Google" id="ProtNLM"/>
    </source>
</evidence>
<dbReference type="Pfam" id="PF22570">
    <property type="entry name" value="LiaF-TM"/>
    <property type="match status" value="1"/>
</dbReference>
<reference evidence="5 6" key="1">
    <citation type="submission" date="2019-11" db="EMBL/GenBank/DDBJ databases">
        <title>Pedobacter sp. HMF7647 Genome sequencing and assembly.</title>
        <authorList>
            <person name="Kang H."/>
            <person name="Kim H."/>
            <person name="Joh K."/>
        </authorList>
    </citation>
    <scope>NUCLEOTIDE SEQUENCE [LARGE SCALE GENOMIC DNA]</scope>
    <source>
        <strain evidence="5 6">HMF7647</strain>
    </source>
</reference>
<dbReference type="Proteomes" id="UP000466586">
    <property type="component" value="Unassembled WGS sequence"/>
</dbReference>
<feature type="transmembrane region" description="Helical" evidence="2">
    <location>
        <begin position="64"/>
        <end position="83"/>
    </location>
</feature>
<keyword evidence="2" id="KW-1133">Transmembrane helix</keyword>
<dbReference type="InterPro" id="IPR054331">
    <property type="entry name" value="LiaF_TM"/>
</dbReference>
<dbReference type="InterPro" id="IPR024425">
    <property type="entry name" value="LiaF-like_C"/>
</dbReference>
<comment type="caution">
    <text evidence="5">The sequence shown here is derived from an EMBL/GenBank/DDBJ whole genome shotgun (WGS) entry which is preliminary data.</text>
</comment>
<evidence type="ECO:0000256" key="1">
    <source>
        <dbReference type="SAM" id="MobiDB-lite"/>
    </source>
</evidence>
<feature type="transmembrane region" description="Helical" evidence="2">
    <location>
        <begin position="12"/>
        <end position="30"/>
    </location>
</feature>
<dbReference type="PANTHER" id="PTHR40763">
    <property type="entry name" value="MEMBRANE PROTEIN-RELATED"/>
    <property type="match status" value="1"/>
</dbReference>
<feature type="transmembrane region" description="Helical" evidence="2">
    <location>
        <begin position="89"/>
        <end position="106"/>
    </location>
</feature>